<gene>
    <name evidence="5" type="ORF">CSSPJE1EN1_LOCUS12298</name>
</gene>
<dbReference type="PANTHER" id="PTHR45934">
    <property type="entry name" value="FAD/NAD(P)-BINDING OXIDOREDUCTASE FAMILY PROTEIN"/>
    <property type="match status" value="1"/>
</dbReference>
<evidence type="ECO:0000313" key="5">
    <source>
        <dbReference type="EMBL" id="CAK9266820.1"/>
    </source>
</evidence>
<proteinExistence type="inferred from homology"/>
<evidence type="ECO:0000313" key="6">
    <source>
        <dbReference type="Proteomes" id="UP001497444"/>
    </source>
</evidence>
<reference evidence="5" key="1">
    <citation type="submission" date="2024-02" db="EMBL/GenBank/DDBJ databases">
        <authorList>
            <consortium name="ELIXIR-Norway"/>
            <consortium name="Elixir Norway"/>
        </authorList>
    </citation>
    <scope>NUCLEOTIDE SEQUENCE</scope>
</reference>
<dbReference type="InterPro" id="IPR036188">
    <property type="entry name" value="FAD/NAD-bd_sf"/>
</dbReference>
<dbReference type="PANTHER" id="PTHR45934:SF9">
    <property type="entry name" value="FAD_NAD(P)-BINDING OXIDOREDUCTASE FAMILY PROTEIN"/>
    <property type="match status" value="1"/>
</dbReference>
<dbReference type="InterPro" id="IPR044560">
    <property type="entry name" value="MOase"/>
</dbReference>
<dbReference type="Proteomes" id="UP001497444">
    <property type="component" value="Chromosome 19"/>
</dbReference>
<comment type="similarity">
    <text evidence="3">Belongs to the 3-hydroxybenzoate 6-hydroxylase family.</text>
</comment>
<evidence type="ECO:0000259" key="4">
    <source>
        <dbReference type="Pfam" id="PF01494"/>
    </source>
</evidence>
<protein>
    <recommendedName>
        <fullName evidence="4">FAD-binding domain-containing protein</fullName>
    </recommendedName>
</protein>
<sequence>MGVEGIIADGPEALPKLPPVHNVLIVGAGLTGLATALALHRLGVDAVVVLEQSKSLRNEGAALTLFPNAWRVLDALGVADVLRPHFINIMGPHEMRQVERKQLLAALYNPIPKGVVRFNSRVTAVRKPAGAAGPQAAAGVTQVELEDGTIYSTKVLLGCDGGGSVIAKWAGLTKPQPVGQIVIRGLCKCEQGALHNLEPVYQHVIGKGVRLGLTPVTHDKVYWFLVFNASSSPSAQAARSGTTQYITDPLQIREEALQHTKGWPQDVVKWIEKTPIEGLNRGIIRDRCTWSVTPTRHSVLMSMMTPAAAALRFFWNKPAAATVPLSNAITLVGDAWHPMTPNLAQGGCIALEDSITVARKLHQALNNIKKPNKKNNKNNVKQLHKTITTLSHSATTTLTTTTTTNSSCMKSNYKLNLEEEELLWAEQMPRVIAALAEYQRERRFRTFVVTVKSHLFGSFLGWDSSLVCFLRDKVILPLTFRASAVFGVTTYDCGQLVRFDNTQSSA</sequence>
<evidence type="ECO:0000256" key="3">
    <source>
        <dbReference type="ARBA" id="ARBA00024018"/>
    </source>
</evidence>
<dbReference type="Gene3D" id="3.50.50.60">
    <property type="entry name" value="FAD/NAD(P)-binding domain"/>
    <property type="match status" value="1"/>
</dbReference>
<evidence type="ECO:0000256" key="2">
    <source>
        <dbReference type="ARBA" id="ARBA00023033"/>
    </source>
</evidence>
<name>A0ABP0WMN8_9BRYO</name>
<keyword evidence="6" id="KW-1185">Reference proteome</keyword>
<dbReference type="SUPFAM" id="SSF51905">
    <property type="entry name" value="FAD/NAD(P)-binding domain"/>
    <property type="match status" value="1"/>
</dbReference>
<organism evidence="5 6">
    <name type="scientific">Sphagnum jensenii</name>
    <dbReference type="NCBI Taxonomy" id="128206"/>
    <lineage>
        <taxon>Eukaryota</taxon>
        <taxon>Viridiplantae</taxon>
        <taxon>Streptophyta</taxon>
        <taxon>Embryophyta</taxon>
        <taxon>Bryophyta</taxon>
        <taxon>Sphagnophytina</taxon>
        <taxon>Sphagnopsida</taxon>
        <taxon>Sphagnales</taxon>
        <taxon>Sphagnaceae</taxon>
        <taxon>Sphagnum</taxon>
    </lineage>
</organism>
<keyword evidence="1" id="KW-0560">Oxidoreductase</keyword>
<accession>A0ABP0WMN8</accession>
<dbReference type="Pfam" id="PF01494">
    <property type="entry name" value="FAD_binding_3"/>
    <property type="match status" value="1"/>
</dbReference>
<dbReference type="PRINTS" id="PR00420">
    <property type="entry name" value="RNGMNOXGNASE"/>
</dbReference>
<dbReference type="EMBL" id="OZ020114">
    <property type="protein sequence ID" value="CAK9266820.1"/>
    <property type="molecule type" value="Genomic_DNA"/>
</dbReference>
<dbReference type="InterPro" id="IPR002938">
    <property type="entry name" value="FAD-bd"/>
</dbReference>
<keyword evidence="2" id="KW-0503">Monooxygenase</keyword>
<evidence type="ECO:0000256" key="1">
    <source>
        <dbReference type="ARBA" id="ARBA00023002"/>
    </source>
</evidence>
<feature type="domain" description="FAD-binding" evidence="4">
    <location>
        <begin position="22"/>
        <end position="88"/>
    </location>
</feature>